<dbReference type="AlphaFoldDB" id="A0A395IQE7"/>
<dbReference type="InterPro" id="IPR036861">
    <property type="entry name" value="Endochitinase-like_sf"/>
</dbReference>
<feature type="region of interest" description="Disordered" evidence="3">
    <location>
        <begin position="1"/>
        <end position="58"/>
    </location>
</feature>
<organism evidence="5 6">
    <name type="scientific">Monilinia fructigena</name>
    <dbReference type="NCBI Taxonomy" id="38457"/>
    <lineage>
        <taxon>Eukaryota</taxon>
        <taxon>Fungi</taxon>
        <taxon>Dikarya</taxon>
        <taxon>Ascomycota</taxon>
        <taxon>Pezizomycotina</taxon>
        <taxon>Leotiomycetes</taxon>
        <taxon>Helotiales</taxon>
        <taxon>Sclerotiniaceae</taxon>
        <taxon>Monilinia</taxon>
    </lineage>
</organism>
<keyword evidence="6" id="KW-1185">Reference proteome</keyword>
<gene>
    <name evidence="5" type="ORF">DID88_009774</name>
</gene>
<feature type="compositionally biased region" description="Low complexity" evidence="3">
    <location>
        <begin position="8"/>
        <end position="58"/>
    </location>
</feature>
<name>A0A395IQE7_9HELO</name>
<comment type="caution">
    <text evidence="5">The sequence shown here is derived from an EMBL/GenBank/DDBJ whole genome shotgun (WGS) entry which is preliminary data.</text>
</comment>
<dbReference type="SUPFAM" id="SSF57016">
    <property type="entry name" value="Plant lectins/antimicrobial peptides"/>
    <property type="match status" value="1"/>
</dbReference>
<proteinExistence type="predicted"/>
<feature type="disulfide bond" evidence="2">
    <location>
        <begin position="111"/>
        <end position="125"/>
    </location>
</feature>
<sequence>MSVNTDPSSSSSSSSFSRSTSIGQGLSSTSSSSRSSSTSSLSSSRSSSSSQLGLGTSSSTLRTSTTLLSSIRTSSSSSISPSSSGLIVSPNGRCGPQGSFYTCQGSANGNCCSRFGFCGIGADWCVTGCNPLYGTCGLAQYSSSSSSISSTVSRSSSASIVGQGSSTSSTARVSTTSSSSSSSSSIARLSGTSSSSSRSSSISAVGQGLSTTSTSRSATLSTSTTLRAAILSSSSTSRVSTSSSNTRALAVTSSGTSTRSTSSASPSASACRSVAAPAVTLALTVTDCCQYYVTKAGDTCANIASGTGILGLDITLLVLLNPLLRCGGPGPQVGVAICVLNINLSIAGSLISPPSSSSVPSSAIATPIPSQAVPSSFFIRAFNSGTGADGTDLMIQQAAEYFAGFNLPYGQQVFSFSYDPATGYLTSGLYILWATASFASPSIKVAPVGYSGWVVPAWPLVCSVDGNLKVLCTANGNVYGKFYLINENGDGNTELAIGNSATTSSIIVAPVDLYLMNAAEEEG</sequence>
<feature type="domain" description="Chitin-binding type-1" evidence="4">
    <location>
        <begin position="91"/>
        <end position="138"/>
    </location>
</feature>
<evidence type="ECO:0000256" key="1">
    <source>
        <dbReference type="ARBA" id="ARBA00022669"/>
    </source>
</evidence>
<dbReference type="GO" id="GO:0008061">
    <property type="term" value="F:chitin binding"/>
    <property type="evidence" value="ECO:0007669"/>
    <property type="project" value="UniProtKB-UniRule"/>
</dbReference>
<evidence type="ECO:0000313" key="5">
    <source>
        <dbReference type="EMBL" id="RAL60579.1"/>
    </source>
</evidence>
<dbReference type="Gene3D" id="3.10.350.10">
    <property type="entry name" value="LysM domain"/>
    <property type="match status" value="1"/>
</dbReference>
<evidence type="ECO:0000259" key="4">
    <source>
        <dbReference type="PROSITE" id="PS50941"/>
    </source>
</evidence>
<evidence type="ECO:0000256" key="3">
    <source>
        <dbReference type="SAM" id="MobiDB-lite"/>
    </source>
</evidence>
<dbReference type="Proteomes" id="UP000249056">
    <property type="component" value="Unassembled WGS sequence"/>
</dbReference>
<dbReference type="PROSITE" id="PS50941">
    <property type="entry name" value="CHIT_BIND_I_2"/>
    <property type="match status" value="1"/>
</dbReference>
<dbReference type="CDD" id="cd11618">
    <property type="entry name" value="ChtBD1_1"/>
    <property type="match status" value="1"/>
</dbReference>
<feature type="region of interest" description="Disordered" evidence="3">
    <location>
        <begin position="158"/>
        <end position="201"/>
    </location>
</feature>
<dbReference type="EMBL" id="QKRW01000039">
    <property type="protein sequence ID" value="RAL60579.1"/>
    <property type="molecule type" value="Genomic_DNA"/>
</dbReference>
<evidence type="ECO:0000256" key="2">
    <source>
        <dbReference type="PROSITE-ProRule" id="PRU00261"/>
    </source>
</evidence>
<dbReference type="Gene3D" id="3.30.60.10">
    <property type="entry name" value="Endochitinase-like"/>
    <property type="match status" value="1"/>
</dbReference>
<accession>A0A395IQE7</accession>
<keyword evidence="1 2" id="KW-0147">Chitin-binding</keyword>
<evidence type="ECO:0000313" key="6">
    <source>
        <dbReference type="Proteomes" id="UP000249056"/>
    </source>
</evidence>
<comment type="caution">
    <text evidence="2">Lacks conserved residue(s) required for the propagation of feature annotation.</text>
</comment>
<dbReference type="InterPro" id="IPR001002">
    <property type="entry name" value="Chitin-bd_1"/>
</dbReference>
<reference evidence="5 6" key="1">
    <citation type="submission" date="2018-06" db="EMBL/GenBank/DDBJ databases">
        <title>Genome Sequence of the Brown Rot Fungal Pathogen Monilinia fructigena.</title>
        <authorList>
            <person name="Landi L."/>
            <person name="De Miccolis Angelini R.M."/>
            <person name="Pollastro S."/>
            <person name="Abate D."/>
            <person name="Faretra F."/>
            <person name="Romanazzi G."/>
        </authorList>
    </citation>
    <scope>NUCLEOTIDE SEQUENCE [LARGE SCALE GENOMIC DNA]</scope>
    <source>
        <strain evidence="5 6">Mfrg269</strain>
    </source>
</reference>
<dbReference type="InterPro" id="IPR036779">
    <property type="entry name" value="LysM_dom_sf"/>
</dbReference>
<keyword evidence="2" id="KW-1015">Disulfide bond</keyword>
<dbReference type="OrthoDB" id="5985073at2759"/>
<feature type="region of interest" description="Disordered" evidence="3">
    <location>
        <begin position="237"/>
        <end position="267"/>
    </location>
</feature>
<protein>
    <recommendedName>
        <fullName evidence="4">Chitin-binding type-1 domain-containing protein</fullName>
    </recommendedName>
</protein>